<proteinExistence type="predicted"/>
<evidence type="ECO:0000256" key="1">
    <source>
        <dbReference type="SAM" id="SignalP"/>
    </source>
</evidence>
<evidence type="ECO:0000313" key="3">
    <source>
        <dbReference type="Proteomes" id="UP001597601"/>
    </source>
</evidence>
<evidence type="ECO:0000313" key="2">
    <source>
        <dbReference type="EMBL" id="MFD2864909.1"/>
    </source>
</evidence>
<dbReference type="RefSeq" id="WP_377126252.1">
    <property type="nucleotide sequence ID" value="NZ_JBHUON010000009.1"/>
</dbReference>
<dbReference type="EMBL" id="JBHUON010000009">
    <property type="protein sequence ID" value="MFD2864909.1"/>
    <property type="molecule type" value="Genomic_DNA"/>
</dbReference>
<name>A0ABW5XMC1_9SPHI</name>
<dbReference type="InterPro" id="IPR036709">
    <property type="entry name" value="Autotransporte_beta_dom_sf"/>
</dbReference>
<keyword evidence="1" id="KW-0732">Signal</keyword>
<dbReference type="SUPFAM" id="SSF103515">
    <property type="entry name" value="Autotransporter"/>
    <property type="match status" value="1"/>
</dbReference>
<accession>A0ABW5XMC1</accession>
<dbReference type="Proteomes" id="UP001597601">
    <property type="component" value="Unassembled WGS sequence"/>
</dbReference>
<gene>
    <name evidence="2" type="ORF">ACFSYC_09435</name>
</gene>
<comment type="caution">
    <text evidence="2">The sequence shown here is derived from an EMBL/GenBank/DDBJ whole genome shotgun (WGS) entry which is preliminary data.</text>
</comment>
<reference evidence="3" key="1">
    <citation type="journal article" date="2019" name="Int. J. Syst. Evol. Microbiol.">
        <title>The Global Catalogue of Microorganisms (GCM) 10K type strain sequencing project: providing services to taxonomists for standard genome sequencing and annotation.</title>
        <authorList>
            <consortium name="The Broad Institute Genomics Platform"/>
            <consortium name="The Broad Institute Genome Sequencing Center for Infectious Disease"/>
            <person name="Wu L."/>
            <person name="Ma J."/>
        </authorList>
    </citation>
    <scope>NUCLEOTIDE SEQUENCE [LARGE SCALE GENOMIC DNA]</scope>
    <source>
        <strain evidence="3">KCTC 52232</strain>
    </source>
</reference>
<keyword evidence="3" id="KW-1185">Reference proteome</keyword>
<feature type="signal peptide" evidence="1">
    <location>
        <begin position="1"/>
        <end position="20"/>
    </location>
</feature>
<feature type="chain" id="PRO_5047423679" description="Outer membrane protein with beta-barrel domain" evidence="1">
    <location>
        <begin position="21"/>
        <end position="166"/>
    </location>
</feature>
<protein>
    <recommendedName>
        <fullName evidence="4">Outer membrane protein with beta-barrel domain</fullName>
    </recommendedName>
</protein>
<sequence length="166" mass="18336">MKKTLALAAAMLLAGQFVNAQTQKGKQNFGLSGIYQHSTNSNGNLNSATAYPADQVSKSTFANIGPSYGYFIADDLELGGALSYTYNRQTNDYYSFPTTNFNEAKTNSFGVSAYFRKYVLYQNKIGFRTGPYAGYQWGKQDYNYIPGTSYGSKYTSYNVGGNFDLV</sequence>
<organism evidence="2 3">
    <name type="scientific">Mucilaginibacter antarcticus</name>
    <dbReference type="NCBI Taxonomy" id="1855725"/>
    <lineage>
        <taxon>Bacteria</taxon>
        <taxon>Pseudomonadati</taxon>
        <taxon>Bacteroidota</taxon>
        <taxon>Sphingobacteriia</taxon>
        <taxon>Sphingobacteriales</taxon>
        <taxon>Sphingobacteriaceae</taxon>
        <taxon>Mucilaginibacter</taxon>
    </lineage>
</organism>
<evidence type="ECO:0008006" key="4">
    <source>
        <dbReference type="Google" id="ProtNLM"/>
    </source>
</evidence>